<evidence type="ECO:0000313" key="3">
    <source>
        <dbReference type="Proteomes" id="UP000593562"/>
    </source>
</evidence>
<evidence type="ECO:0000256" key="1">
    <source>
        <dbReference type="SAM" id="MobiDB-lite"/>
    </source>
</evidence>
<feature type="region of interest" description="Disordered" evidence="1">
    <location>
        <begin position="55"/>
        <end position="108"/>
    </location>
</feature>
<dbReference type="InParanoid" id="A0A7J7DVG9"/>
<comment type="caution">
    <text evidence="2">The sequence shown here is derived from an EMBL/GenBank/DDBJ whole genome shotgun (WGS) entry which is preliminary data.</text>
</comment>
<dbReference type="PANTHER" id="PTHR34545:SF7">
    <property type="entry name" value="CLAVATA3_ESR (CLE)-RELATED PROTEIN 16"/>
    <property type="match status" value="1"/>
</dbReference>
<dbReference type="Proteomes" id="UP000593562">
    <property type="component" value="Unassembled WGS sequence"/>
</dbReference>
<organism evidence="2 3">
    <name type="scientific">Tripterygium wilfordii</name>
    <name type="common">Thunder God vine</name>
    <dbReference type="NCBI Taxonomy" id="458696"/>
    <lineage>
        <taxon>Eukaryota</taxon>
        <taxon>Viridiplantae</taxon>
        <taxon>Streptophyta</taxon>
        <taxon>Embryophyta</taxon>
        <taxon>Tracheophyta</taxon>
        <taxon>Spermatophyta</taxon>
        <taxon>Magnoliopsida</taxon>
        <taxon>eudicotyledons</taxon>
        <taxon>Gunneridae</taxon>
        <taxon>Pentapetalae</taxon>
        <taxon>rosids</taxon>
        <taxon>fabids</taxon>
        <taxon>Celastrales</taxon>
        <taxon>Celastraceae</taxon>
        <taxon>Tripterygium</taxon>
    </lineage>
</organism>
<dbReference type="GO" id="GO:0048731">
    <property type="term" value="P:system development"/>
    <property type="evidence" value="ECO:0007669"/>
    <property type="project" value="InterPro"/>
</dbReference>
<dbReference type="AlphaFoldDB" id="A0A7J7DVG9"/>
<dbReference type="PANTHER" id="PTHR34545">
    <property type="entry name" value="CLAVATA3/ESR (CLE)-RELATED PROTEIN 22"/>
    <property type="match status" value="1"/>
</dbReference>
<dbReference type="EMBL" id="JAAARO010000003">
    <property type="protein sequence ID" value="KAF5750301.1"/>
    <property type="molecule type" value="Genomic_DNA"/>
</dbReference>
<name>A0A7J7DVG9_TRIWF</name>
<proteinExistence type="predicted"/>
<dbReference type="OrthoDB" id="1405557at2759"/>
<evidence type="ECO:0000313" key="2">
    <source>
        <dbReference type="EMBL" id="KAF5750301.1"/>
    </source>
</evidence>
<protein>
    <submittedName>
        <fullName evidence="2">Uncharacterized protein</fullName>
    </submittedName>
</protein>
<gene>
    <name evidence="2" type="ORF">HS088_TW03G00635</name>
</gene>
<dbReference type="InterPro" id="IPR033249">
    <property type="entry name" value="CLE_plant"/>
</dbReference>
<sequence>MKSLRRSRRGGGGVCLSVLLLLLLLLMMMLMMLMQLENTSCYGFGHQEKKINRLFKGNPGTGSSNSDHYKEARVHPVKSKGGGGGGDDDIFGVEKRKIHTGPNPLHNR</sequence>
<keyword evidence="3" id="KW-1185">Reference proteome</keyword>
<reference evidence="2 3" key="1">
    <citation type="journal article" date="2020" name="Nat. Commun.">
        <title>Genome of Tripterygium wilfordii and identification of cytochrome P450 involved in triptolide biosynthesis.</title>
        <authorList>
            <person name="Tu L."/>
            <person name="Su P."/>
            <person name="Zhang Z."/>
            <person name="Gao L."/>
            <person name="Wang J."/>
            <person name="Hu T."/>
            <person name="Zhou J."/>
            <person name="Zhang Y."/>
            <person name="Zhao Y."/>
            <person name="Liu Y."/>
            <person name="Song Y."/>
            <person name="Tong Y."/>
            <person name="Lu Y."/>
            <person name="Yang J."/>
            <person name="Xu C."/>
            <person name="Jia M."/>
            <person name="Peters R.J."/>
            <person name="Huang L."/>
            <person name="Gao W."/>
        </authorList>
    </citation>
    <scope>NUCLEOTIDE SEQUENCE [LARGE SCALE GENOMIC DNA]</scope>
    <source>
        <strain evidence="3">cv. XIE 37</strain>
        <tissue evidence="2">Leaf</tissue>
    </source>
</reference>
<accession>A0A7J7DVG9</accession>